<organism evidence="3 4">
    <name type="scientific">Methanosalsum zhilinae (strain DSM 4017 / NBRC 107636 / OCM 62 / WeN5)</name>
    <name type="common">Methanohalophilus zhilinae</name>
    <dbReference type="NCBI Taxonomy" id="679901"/>
    <lineage>
        <taxon>Archaea</taxon>
        <taxon>Methanobacteriati</taxon>
        <taxon>Methanobacteriota</taxon>
        <taxon>Stenosarchaea group</taxon>
        <taxon>Methanomicrobia</taxon>
        <taxon>Methanosarcinales</taxon>
        <taxon>Methanosarcinaceae</taxon>
        <taxon>Methanosalsum</taxon>
    </lineage>
</organism>
<feature type="transmembrane region" description="Helical" evidence="1">
    <location>
        <begin position="20"/>
        <end position="40"/>
    </location>
</feature>
<dbReference type="STRING" id="679901.Mzhil_1974"/>
<keyword evidence="4" id="KW-1185">Reference proteome</keyword>
<dbReference type="Pfam" id="PF07790">
    <property type="entry name" value="Pilin_N"/>
    <property type="match status" value="1"/>
</dbReference>
<dbReference type="EMBL" id="CP002101">
    <property type="protein sequence ID" value="AEH61808.1"/>
    <property type="molecule type" value="Genomic_DNA"/>
</dbReference>
<evidence type="ECO:0000256" key="1">
    <source>
        <dbReference type="SAM" id="Phobius"/>
    </source>
</evidence>
<dbReference type="AlphaFoldDB" id="F7XKU3"/>
<feature type="domain" description="Archaeal Type IV pilin N-terminal" evidence="2">
    <location>
        <begin position="15"/>
        <end position="102"/>
    </location>
</feature>
<dbReference type="OrthoDB" id="142067at2157"/>
<keyword evidence="1" id="KW-0472">Membrane</keyword>
<accession>F7XKU3</accession>
<gene>
    <name evidence="3" type="ordered locus">Mzhil_1974</name>
</gene>
<dbReference type="InterPro" id="IPR012859">
    <property type="entry name" value="Pilin_N_archaeal"/>
</dbReference>
<evidence type="ECO:0000259" key="2">
    <source>
        <dbReference type="Pfam" id="PF07790"/>
    </source>
</evidence>
<protein>
    <recommendedName>
        <fullName evidence="2">Archaeal Type IV pilin N-terminal domain-containing protein</fullName>
    </recommendedName>
</protein>
<dbReference type="Proteomes" id="UP000006622">
    <property type="component" value="Chromosome"/>
</dbReference>
<reference evidence="3" key="1">
    <citation type="submission" date="2010-07" db="EMBL/GenBank/DDBJ databases">
        <title>The complete genome of Methanosalsum zhilinae DSM 4017.</title>
        <authorList>
            <consortium name="US DOE Joint Genome Institute (JGI-PGF)"/>
            <person name="Lucas S."/>
            <person name="Copeland A."/>
            <person name="Lapidus A."/>
            <person name="Glavina del Rio T."/>
            <person name="Dalin E."/>
            <person name="Tice H."/>
            <person name="Bruce D."/>
            <person name="Goodwin L."/>
            <person name="Pitluck S."/>
            <person name="Kyrpides N."/>
            <person name="Mavromatis K."/>
            <person name="Ovchinnikova G."/>
            <person name="Daligault H."/>
            <person name="Detter J.C."/>
            <person name="Han C."/>
            <person name="Tapia R."/>
            <person name="Larimer F."/>
            <person name="Land M."/>
            <person name="Hauser L."/>
            <person name="Markowitz V."/>
            <person name="Cheng J.-F."/>
            <person name="Hugenholtz P."/>
            <person name="Woyke T."/>
            <person name="Wu D."/>
            <person name="Spring S."/>
            <person name="Schueler E."/>
            <person name="Brambilla E."/>
            <person name="Klenk H.-P."/>
            <person name="Eisen J.A."/>
        </authorList>
    </citation>
    <scope>NUCLEOTIDE SEQUENCE</scope>
    <source>
        <strain evidence="3">DSM 4017</strain>
    </source>
</reference>
<keyword evidence="1" id="KW-0812">Transmembrane</keyword>
<dbReference type="RefSeq" id="WP_013899243.1">
    <property type="nucleotide sequence ID" value="NC_015676.1"/>
</dbReference>
<proteinExistence type="predicted"/>
<dbReference type="HOGENOM" id="CLU_105711_0_0_2"/>
<sequence length="216" mass="23367">MNHKKINTVFWDDLAVSPVIGSVIMVFLIVLVSGVTVATLQYDDSRVMSTSLTSSPVVNIGIKHAEGGSAHLISYARNRIVIEHRGGESLDTGSTSIVIQGRGRSHIGIVPHTYRVDGDVVVKYRNLAPENKLSKYGSRNGALNDGFFSTGEYLILCGDDSINGTDASSVIVTVDGNTDTRNNYAFKEGSYITLRIIDTYTGRIIAEDTSVVDPLK</sequence>
<dbReference type="GeneID" id="10823619"/>
<dbReference type="KEGG" id="mzh:Mzhil_1974"/>
<keyword evidence="1" id="KW-1133">Transmembrane helix</keyword>
<evidence type="ECO:0000313" key="4">
    <source>
        <dbReference type="Proteomes" id="UP000006622"/>
    </source>
</evidence>
<name>F7XKU3_METZD</name>
<evidence type="ECO:0000313" key="3">
    <source>
        <dbReference type="EMBL" id="AEH61808.1"/>
    </source>
</evidence>